<dbReference type="EMBL" id="JAPTGG010000033">
    <property type="protein sequence ID" value="MCZ0867245.1"/>
    <property type="molecule type" value="Genomic_DNA"/>
</dbReference>
<dbReference type="Proteomes" id="UP001069090">
    <property type="component" value="Unassembled WGS sequence"/>
</dbReference>
<evidence type="ECO:0000256" key="1">
    <source>
        <dbReference type="SAM" id="MobiDB-lite"/>
    </source>
</evidence>
<keyword evidence="4" id="KW-1185">Reference proteome</keyword>
<reference evidence="3 4" key="1">
    <citation type="submission" date="2022-12" db="EMBL/GenBank/DDBJ databases">
        <title>Dasania phycosphaerae sp. nov., isolated from particulate material of the south coast of Korea.</title>
        <authorList>
            <person name="Jiang Y."/>
        </authorList>
    </citation>
    <scope>NUCLEOTIDE SEQUENCE [LARGE SCALE GENOMIC DNA]</scope>
    <source>
        <strain evidence="3 4">GY-19</strain>
    </source>
</reference>
<feature type="signal peptide" evidence="2">
    <location>
        <begin position="1"/>
        <end position="24"/>
    </location>
</feature>
<evidence type="ECO:0000256" key="2">
    <source>
        <dbReference type="SAM" id="SignalP"/>
    </source>
</evidence>
<evidence type="ECO:0000313" key="3">
    <source>
        <dbReference type="EMBL" id="MCZ0867245.1"/>
    </source>
</evidence>
<feature type="chain" id="PRO_5039906971" evidence="2">
    <location>
        <begin position="25"/>
        <end position="109"/>
    </location>
</feature>
<accession>A0A9J6RT29</accession>
<proteinExistence type="predicted"/>
<sequence>MKKLVKIAGYILFSVTVFGAYAYADDESSHKHYKAEMPGKSHAEYTAGKVKEKVTKEAPKHKHYKATMPGETHEDYVEGNYPKKDAVEMEKHKHYKATMEGESHSKSEE</sequence>
<evidence type="ECO:0000313" key="4">
    <source>
        <dbReference type="Proteomes" id="UP001069090"/>
    </source>
</evidence>
<feature type="region of interest" description="Disordered" evidence="1">
    <location>
        <begin position="52"/>
        <end position="78"/>
    </location>
</feature>
<name>A0A9J6RT29_9GAMM</name>
<dbReference type="AlphaFoldDB" id="A0A9J6RT29"/>
<dbReference type="RefSeq" id="WP_268905481.1">
    <property type="nucleotide sequence ID" value="NZ_JAPTGG010000033.1"/>
</dbReference>
<comment type="caution">
    <text evidence="3">The sequence shown here is derived from an EMBL/GenBank/DDBJ whole genome shotgun (WGS) entry which is preliminary data.</text>
</comment>
<keyword evidence="2" id="KW-0732">Signal</keyword>
<organism evidence="3 4">
    <name type="scientific">Dasania phycosphaerae</name>
    <dbReference type="NCBI Taxonomy" id="2950436"/>
    <lineage>
        <taxon>Bacteria</taxon>
        <taxon>Pseudomonadati</taxon>
        <taxon>Pseudomonadota</taxon>
        <taxon>Gammaproteobacteria</taxon>
        <taxon>Cellvibrionales</taxon>
        <taxon>Spongiibacteraceae</taxon>
        <taxon>Dasania</taxon>
    </lineage>
</organism>
<protein>
    <submittedName>
        <fullName evidence="3">Uncharacterized protein</fullName>
    </submittedName>
</protein>
<gene>
    <name evidence="3" type="ORF">O0V09_18770</name>
</gene>